<keyword evidence="4" id="KW-1185">Reference proteome</keyword>
<dbReference type="CDD" id="cd05129">
    <property type="entry name" value="RasGAP_RAP6"/>
    <property type="match status" value="1"/>
</dbReference>
<protein>
    <submittedName>
        <fullName evidence="3">GTPase-activating protein and VPS9 domain-containing protein 1</fullName>
    </submittedName>
</protein>
<evidence type="ECO:0000259" key="2">
    <source>
        <dbReference type="PROSITE" id="PS50018"/>
    </source>
</evidence>
<feature type="region of interest" description="Disordered" evidence="1">
    <location>
        <begin position="463"/>
        <end position="497"/>
    </location>
</feature>
<dbReference type="SUPFAM" id="SSF48350">
    <property type="entry name" value="GTPase activation domain, GAP"/>
    <property type="match status" value="1"/>
</dbReference>
<dbReference type="InterPro" id="IPR008936">
    <property type="entry name" value="Rho_GTPase_activation_prot"/>
</dbReference>
<proteinExistence type="predicted"/>
<organism evidence="3 4">
    <name type="scientific">Chionoecetes opilio</name>
    <name type="common">Atlantic snow crab</name>
    <name type="synonym">Cancer opilio</name>
    <dbReference type="NCBI Taxonomy" id="41210"/>
    <lineage>
        <taxon>Eukaryota</taxon>
        <taxon>Metazoa</taxon>
        <taxon>Ecdysozoa</taxon>
        <taxon>Arthropoda</taxon>
        <taxon>Crustacea</taxon>
        <taxon>Multicrustacea</taxon>
        <taxon>Malacostraca</taxon>
        <taxon>Eumalacostraca</taxon>
        <taxon>Eucarida</taxon>
        <taxon>Decapoda</taxon>
        <taxon>Pleocyemata</taxon>
        <taxon>Brachyura</taxon>
        <taxon>Eubrachyura</taxon>
        <taxon>Majoidea</taxon>
        <taxon>Majidae</taxon>
        <taxon>Chionoecetes</taxon>
    </lineage>
</organism>
<evidence type="ECO:0000256" key="1">
    <source>
        <dbReference type="SAM" id="MobiDB-lite"/>
    </source>
</evidence>
<dbReference type="EMBL" id="JACEEZ010013297">
    <property type="protein sequence ID" value="KAG0720176.1"/>
    <property type="molecule type" value="Genomic_DNA"/>
</dbReference>
<dbReference type="Proteomes" id="UP000770661">
    <property type="component" value="Unassembled WGS sequence"/>
</dbReference>
<dbReference type="InterPro" id="IPR001936">
    <property type="entry name" value="RasGAP_dom"/>
</dbReference>
<evidence type="ECO:0000313" key="3">
    <source>
        <dbReference type="EMBL" id="KAG0720176.1"/>
    </source>
</evidence>
<comment type="caution">
    <text evidence="3">The sequence shown here is derived from an EMBL/GenBank/DDBJ whole genome shotgun (WGS) entry which is preliminary data.</text>
</comment>
<dbReference type="AlphaFoldDB" id="A0A8J4YBD9"/>
<feature type="compositionally biased region" description="Low complexity" evidence="1">
    <location>
        <begin position="466"/>
        <end position="485"/>
    </location>
</feature>
<accession>A0A8J4YBD9</accession>
<dbReference type="Pfam" id="PF00616">
    <property type="entry name" value="RasGAP"/>
    <property type="match status" value="1"/>
</dbReference>
<sequence>MGSLQSDIGELAHHLKQEKLFLEAEKHQIQLLNEKVRKTIERAYHASWVRGEQQRNYHDLVLQPHSSPPACCQRANLLNQLKFVDGYKVLGFNESLYGDLLSGLRENPRLVARCLVLGEKQCQEAMHVAARTVFSSIYANCLLPDDETYTLNLLKHLMELQLATSETPRRLLRHGSCAFSQIYRAYVDSLPQAKCSVLTPSAVFSLQVFLTAALHQPIMQLLMEDELFLDIDPSKAAVRFLPEERTRRFGAEGTPEYHAALAKYRTWTITKLVKITERFIMSIREAMNCFPPQLSWLVRILYEVLLTAKRTDTREVNAICVDLVFAFFLCPALVTPEPYGICDAPISHISSFNLMHIAQILQVLAMSRWETYDPKLSDLYSHFDKEGMSSVVDGILESGGSEVPPPASCLNSPLSTLIRSSCLIPEPRLHSFVTFLNTVLGELLDDELRKDLESVIGRLKTSSHLSPVPSAASPAIATPNTPNTSKKNLLGRVKNNR</sequence>
<name>A0A8J4YBD9_CHIOP</name>
<feature type="domain" description="Ras-GAP" evidence="2">
    <location>
        <begin position="209"/>
        <end position="366"/>
    </location>
</feature>
<dbReference type="Gene3D" id="1.10.506.10">
    <property type="entry name" value="GTPase Activation - p120gap, domain 1"/>
    <property type="match status" value="1"/>
</dbReference>
<gene>
    <name evidence="3" type="primary">GAPVD1_2</name>
    <name evidence="3" type="ORF">GWK47_049001</name>
</gene>
<dbReference type="OrthoDB" id="10264848at2759"/>
<reference evidence="3" key="1">
    <citation type="submission" date="2020-07" db="EMBL/GenBank/DDBJ databases">
        <title>The High-quality genome of the commercially important snow crab, Chionoecetes opilio.</title>
        <authorList>
            <person name="Jeong J.-H."/>
            <person name="Ryu S."/>
        </authorList>
    </citation>
    <scope>NUCLEOTIDE SEQUENCE</scope>
    <source>
        <strain evidence="3">MADBK_172401_WGS</strain>
        <tissue evidence="3">Digestive gland</tissue>
    </source>
</reference>
<dbReference type="PROSITE" id="PS50018">
    <property type="entry name" value="RAS_GTPASE_ACTIV_2"/>
    <property type="match status" value="1"/>
</dbReference>
<evidence type="ECO:0000313" key="4">
    <source>
        <dbReference type="Proteomes" id="UP000770661"/>
    </source>
</evidence>